<dbReference type="EMBL" id="JAOBZK010000096">
    <property type="protein sequence ID" value="MDH1182092.1"/>
    <property type="molecule type" value="Genomic_DNA"/>
</dbReference>
<feature type="chain" id="PRO_5044832703" evidence="2">
    <location>
        <begin position="27"/>
        <end position="122"/>
    </location>
</feature>
<feature type="compositionally biased region" description="Pro residues" evidence="1">
    <location>
        <begin position="100"/>
        <end position="122"/>
    </location>
</feature>
<feature type="signal peptide" evidence="2">
    <location>
        <begin position="1"/>
        <end position="26"/>
    </location>
</feature>
<comment type="caution">
    <text evidence="3">The sequence shown here is derived from an EMBL/GenBank/DDBJ whole genome shotgun (WGS) entry which is preliminary data.</text>
</comment>
<keyword evidence="2" id="KW-0732">Signal</keyword>
<accession>A0ABD4Z2T8</accession>
<dbReference type="RefSeq" id="WP_279992466.1">
    <property type="nucleotide sequence ID" value="NZ_JAOBZK010000096.1"/>
</dbReference>
<dbReference type="AlphaFoldDB" id="A0ABD4Z2T8"/>
<evidence type="ECO:0000256" key="1">
    <source>
        <dbReference type="SAM" id="MobiDB-lite"/>
    </source>
</evidence>
<evidence type="ECO:0000313" key="4">
    <source>
        <dbReference type="Proteomes" id="UP001158644"/>
    </source>
</evidence>
<proteinExistence type="predicted"/>
<protein>
    <submittedName>
        <fullName evidence="3">Uncharacterized protein</fullName>
    </submittedName>
</protein>
<evidence type="ECO:0000256" key="2">
    <source>
        <dbReference type="SAM" id="SignalP"/>
    </source>
</evidence>
<organism evidence="3 4">
    <name type="scientific">Achromobacter mucicolens</name>
    <dbReference type="NCBI Taxonomy" id="1389922"/>
    <lineage>
        <taxon>Bacteria</taxon>
        <taxon>Pseudomonadati</taxon>
        <taxon>Pseudomonadota</taxon>
        <taxon>Betaproteobacteria</taxon>
        <taxon>Burkholderiales</taxon>
        <taxon>Alcaligenaceae</taxon>
        <taxon>Achromobacter</taxon>
    </lineage>
</organism>
<feature type="region of interest" description="Disordered" evidence="1">
    <location>
        <begin position="68"/>
        <end position="122"/>
    </location>
</feature>
<gene>
    <name evidence="3" type="ORF">N5C72_28775</name>
</gene>
<name>A0ABD4Z2T8_9BURK</name>
<reference evidence="3 4" key="1">
    <citation type="submission" date="2022-09" db="EMBL/GenBank/DDBJ databases">
        <title>Intensive care unit water sources are persistently colonized with multi-drug resistant bacteria and are the site of extensive horizontal gene transfer of antibiotic resistance genes.</title>
        <authorList>
            <person name="Diorio-Toth L."/>
        </authorList>
    </citation>
    <scope>NUCLEOTIDE SEQUENCE [LARGE SCALE GENOMIC DNA]</scope>
    <source>
        <strain evidence="3 4">GD03967</strain>
    </source>
</reference>
<evidence type="ECO:0000313" key="3">
    <source>
        <dbReference type="EMBL" id="MDH1182092.1"/>
    </source>
</evidence>
<dbReference type="Proteomes" id="UP001158644">
    <property type="component" value="Unassembled WGS sequence"/>
</dbReference>
<sequence length="122" mass="12570">MKSLFAAAALGSLTVLSALASAPAIARDPLPTAPKPPASARTIPDTCLGTDCPRIVDPGKLNRDCLGTSCPGSRYPPATETPVRPQNQPGLKPPTRTWLPPMPPRPGQAPVGPLTPAPALPR</sequence>